<dbReference type="KEGG" id="mde:101893652"/>
<dbReference type="EnsemblMetazoa" id="MDOA010556-RB">
    <property type="protein sequence ID" value="MDOA010556-PB"/>
    <property type="gene ID" value="MDOA010556"/>
</dbReference>
<protein>
    <submittedName>
        <fullName evidence="3">Uncharacterized protein</fullName>
    </submittedName>
</protein>
<organism evidence="3">
    <name type="scientific">Musca domestica</name>
    <name type="common">House fly</name>
    <dbReference type="NCBI Taxonomy" id="7370"/>
    <lineage>
        <taxon>Eukaryota</taxon>
        <taxon>Metazoa</taxon>
        <taxon>Ecdysozoa</taxon>
        <taxon>Arthropoda</taxon>
        <taxon>Hexapoda</taxon>
        <taxon>Insecta</taxon>
        <taxon>Pterygota</taxon>
        <taxon>Neoptera</taxon>
        <taxon>Endopterygota</taxon>
        <taxon>Diptera</taxon>
        <taxon>Brachycera</taxon>
        <taxon>Muscomorpha</taxon>
        <taxon>Muscoidea</taxon>
        <taxon>Muscidae</taxon>
        <taxon>Musca</taxon>
    </lineage>
</organism>
<feature type="compositionally biased region" description="Polar residues" evidence="1">
    <location>
        <begin position="342"/>
        <end position="360"/>
    </location>
</feature>
<name>A0A1I8N1H7_MUSDO</name>
<feature type="signal peptide" evidence="2">
    <location>
        <begin position="1"/>
        <end position="26"/>
    </location>
</feature>
<dbReference type="OrthoDB" id="8068755at2759"/>
<reference evidence="3" key="1">
    <citation type="submission" date="2020-05" db="UniProtKB">
        <authorList>
            <consortium name="EnsemblMetazoa"/>
        </authorList>
    </citation>
    <scope>IDENTIFICATION</scope>
    <source>
        <strain evidence="3">Aabys</strain>
    </source>
</reference>
<feature type="compositionally biased region" description="Low complexity" evidence="1">
    <location>
        <begin position="496"/>
        <end position="511"/>
    </location>
</feature>
<keyword evidence="2" id="KW-0732">Signal</keyword>
<feature type="compositionally biased region" description="Polar residues" evidence="1">
    <location>
        <begin position="214"/>
        <end position="227"/>
    </location>
</feature>
<dbReference type="STRING" id="7370.A0A1I8N1H7"/>
<feature type="compositionally biased region" description="Polar residues" evidence="1">
    <location>
        <begin position="425"/>
        <end position="451"/>
    </location>
</feature>
<feature type="compositionally biased region" description="Polar residues" evidence="1">
    <location>
        <begin position="470"/>
        <end position="489"/>
    </location>
</feature>
<gene>
    <name evidence="3" type="primary">101893652</name>
</gene>
<sequence>MVTSKGLKLISVLSIVALLNVEVCFAQFFQQPQPIRNVPRTGSVSKASSTAFQREVDYGPIEVSRGVANSRTVTKSNGGFRNGGVTSVSKSNAVSREVELGGLNIGSTVTRSQTKTNGAVSKAVSRDVNIGGLNLGSTVSNGKPTFGLQRTADGGVALGLGRLTLDVSRNNQPDNIAYTQAQAQAQGLNARAKANSNSKTNTQQYGRAEVTNTFSHSNAVSRTKQGQTSASTGGAVGGVATNGLTQGQGLRTVRAPVASRPVYATPFLPVAQAFRPVRQVRPKRRAQYIPFFFPDQQNRWSANRNPTFGGQPQKQNANAQGLANNMNNFFEQQAGANTHTNQQFNANGFTQDNGASSIGSNVAKDGSSGQVSSANVAQMNSVTQGGSQSSNNAQSQALNFDKNQQQASSANAGTNQVITATGQRNEAQGGAQSTNNNQFGSSSNIANTNSAVFEDGTSRGSQSDSSSQSIFQGNNGQNSAANTQSNVISKQGADGSVTNSATSNASAVSQGGKGASAVASASSSSSAGLGGGNAVAQGSAGSNGANANSGASGNLGGSQGFANGGFGGFGGGGFGGFGGFGNFGGFRG</sequence>
<feature type="region of interest" description="Disordered" evidence="1">
    <location>
        <begin position="214"/>
        <end position="244"/>
    </location>
</feature>
<evidence type="ECO:0000256" key="2">
    <source>
        <dbReference type="SAM" id="SignalP"/>
    </source>
</evidence>
<evidence type="ECO:0000313" key="3">
    <source>
        <dbReference type="EnsemblMetazoa" id="MDOA010556-PB"/>
    </source>
</evidence>
<dbReference type="RefSeq" id="XP_011293542.2">
    <property type="nucleotide sequence ID" value="XM_011295240.3"/>
</dbReference>
<dbReference type="VEuPathDB" id="VectorBase:MDOMA2_017096"/>
<feature type="compositionally biased region" description="Low complexity" evidence="1">
    <location>
        <begin position="228"/>
        <end position="241"/>
    </location>
</feature>
<accession>A0A1I8N1H7</accession>
<dbReference type="VEuPathDB" id="VectorBase:MDOA010556"/>
<dbReference type="eggNOG" id="ENOG502QS69">
    <property type="taxonomic scope" value="Eukaryota"/>
</dbReference>
<feature type="chain" id="PRO_5044561114" evidence="2">
    <location>
        <begin position="27"/>
        <end position="588"/>
    </location>
</feature>
<feature type="region of interest" description="Disordered" evidence="1">
    <location>
        <begin position="342"/>
        <end position="373"/>
    </location>
</feature>
<evidence type="ECO:0000256" key="1">
    <source>
        <dbReference type="SAM" id="MobiDB-lite"/>
    </source>
</evidence>
<dbReference type="AlphaFoldDB" id="A0A1I8N1H7"/>
<feature type="compositionally biased region" description="Low complexity" evidence="1">
    <location>
        <begin position="458"/>
        <end position="469"/>
    </location>
</feature>
<feature type="region of interest" description="Disordered" evidence="1">
    <location>
        <begin position="297"/>
        <end position="318"/>
    </location>
</feature>
<proteinExistence type="predicted"/>
<feature type="region of interest" description="Disordered" evidence="1">
    <location>
        <begin position="425"/>
        <end position="511"/>
    </location>
</feature>